<dbReference type="InterPro" id="IPR032812">
    <property type="entry name" value="SbsA_Ig"/>
</dbReference>
<keyword evidence="1" id="KW-0732">Signal</keyword>
<comment type="caution">
    <text evidence="5">The sequence shown here is derived from an EMBL/GenBank/DDBJ whole genome shotgun (WGS) entry which is preliminary data.</text>
</comment>
<dbReference type="AlphaFoldDB" id="A0AA36ICG0"/>
<name>A0AA36ICG0_9DINO</name>
<dbReference type="EMBL" id="CAUJNA010001101">
    <property type="protein sequence ID" value="CAJ1384233.1"/>
    <property type="molecule type" value="Genomic_DNA"/>
</dbReference>
<gene>
    <name evidence="5" type="ORF">EVOR1521_LOCUS11139</name>
</gene>
<protein>
    <recommendedName>
        <fullName evidence="4">SbsA Ig-like domain-containing protein</fullName>
    </recommendedName>
</protein>
<dbReference type="Pfam" id="PF13205">
    <property type="entry name" value="Big_5"/>
    <property type="match status" value="1"/>
</dbReference>
<evidence type="ECO:0000313" key="5">
    <source>
        <dbReference type="EMBL" id="CAJ1384233.1"/>
    </source>
</evidence>
<feature type="compositionally biased region" description="Polar residues" evidence="2">
    <location>
        <begin position="278"/>
        <end position="306"/>
    </location>
</feature>
<evidence type="ECO:0000256" key="2">
    <source>
        <dbReference type="SAM" id="MobiDB-lite"/>
    </source>
</evidence>
<organism evidence="5 6">
    <name type="scientific">Effrenium voratum</name>
    <dbReference type="NCBI Taxonomy" id="2562239"/>
    <lineage>
        <taxon>Eukaryota</taxon>
        <taxon>Sar</taxon>
        <taxon>Alveolata</taxon>
        <taxon>Dinophyceae</taxon>
        <taxon>Suessiales</taxon>
        <taxon>Symbiodiniaceae</taxon>
        <taxon>Effrenium</taxon>
    </lineage>
</organism>
<evidence type="ECO:0000259" key="4">
    <source>
        <dbReference type="Pfam" id="PF13205"/>
    </source>
</evidence>
<feature type="compositionally biased region" description="Polar residues" evidence="2">
    <location>
        <begin position="329"/>
        <end position="349"/>
    </location>
</feature>
<accession>A0AA36ICG0</accession>
<keyword evidence="6" id="KW-1185">Reference proteome</keyword>
<dbReference type="Proteomes" id="UP001178507">
    <property type="component" value="Unassembled WGS sequence"/>
</dbReference>
<evidence type="ECO:0000256" key="3">
    <source>
        <dbReference type="SAM" id="Phobius"/>
    </source>
</evidence>
<feature type="domain" description="SbsA Ig-like" evidence="4">
    <location>
        <begin position="3"/>
        <end position="120"/>
    </location>
</feature>
<evidence type="ECO:0000256" key="1">
    <source>
        <dbReference type="ARBA" id="ARBA00022729"/>
    </source>
</evidence>
<keyword evidence="3" id="KW-0472">Membrane</keyword>
<evidence type="ECO:0000313" key="6">
    <source>
        <dbReference type="Proteomes" id="UP001178507"/>
    </source>
</evidence>
<keyword evidence="3" id="KW-1133">Transmembrane helix</keyword>
<proteinExistence type="predicted"/>
<reference evidence="5" key="1">
    <citation type="submission" date="2023-08" db="EMBL/GenBank/DDBJ databases">
        <authorList>
            <person name="Chen Y."/>
            <person name="Shah S."/>
            <person name="Dougan E. K."/>
            <person name="Thang M."/>
            <person name="Chan C."/>
        </authorList>
    </citation>
    <scope>NUCLEOTIDE SEQUENCE</scope>
</reference>
<feature type="compositionally biased region" description="Low complexity" evidence="2">
    <location>
        <begin position="250"/>
        <end position="270"/>
    </location>
</feature>
<feature type="compositionally biased region" description="Polar residues" evidence="2">
    <location>
        <begin position="237"/>
        <end position="249"/>
    </location>
</feature>
<feature type="region of interest" description="Disordered" evidence="2">
    <location>
        <begin position="362"/>
        <end position="382"/>
    </location>
</feature>
<sequence>MGDNVAPLALSFTPAAAAREVALDLQGAQITFNEPLFLISGSEARLMRLDSASGEVDTYREVQKLSLSMSSTGAEVEHLLIALGPLDPDSVYSITIPSGALVDRANNAFVGVQVGEWAFRSTIKPQVVESNAGDFPPGAIAGIIAAAVLLIAIAITGIACQRWKLVAKFEDRKTRPMEGATPKASQVKALENDTELLPSNEKYWQKALVRTQELGNGLDPELDTDGLEELPRDIPGTVNSRRPSNVSCGSNNPSNHRRPSNVSGGSNNPSNHRRPSNIVNGHSNHPSNRPNSKLSAGSQRRPSKNSADAAASSCLRQLALEGKSEVRSRSPSVDVSNASRSGRTQEEASNLAANRLAMLGAGPATLPIPHRSRSPAPRNIVT</sequence>
<keyword evidence="3" id="KW-0812">Transmembrane</keyword>
<feature type="region of interest" description="Disordered" evidence="2">
    <location>
        <begin position="216"/>
        <end position="349"/>
    </location>
</feature>
<feature type="transmembrane region" description="Helical" evidence="3">
    <location>
        <begin position="139"/>
        <end position="160"/>
    </location>
</feature>